<dbReference type="EMBL" id="CP020569">
    <property type="protein sequence ID" value="ARF57567.1"/>
    <property type="molecule type" value="Genomic_DNA"/>
</dbReference>
<evidence type="ECO:0000256" key="4">
    <source>
        <dbReference type="ARBA" id="ARBA00005189"/>
    </source>
</evidence>
<evidence type="ECO:0000256" key="5">
    <source>
        <dbReference type="ARBA" id="ARBA00010185"/>
    </source>
</evidence>
<evidence type="ECO:0000256" key="13">
    <source>
        <dbReference type="ARBA" id="ARBA00022989"/>
    </source>
</evidence>
<evidence type="ECO:0000256" key="23">
    <source>
        <dbReference type="ARBA" id="ARBA00033406"/>
    </source>
</evidence>
<protein>
    <recommendedName>
        <fullName evidence="7">Phosphatidate cytidylyltransferase</fullName>
        <ecNumber evidence="6">2.7.7.41</ecNumber>
    </recommendedName>
    <alternativeName>
        <fullName evidence="20">CDP-DAG synthase</fullName>
    </alternativeName>
    <alternativeName>
        <fullName evidence="22">CDP-DG synthase</fullName>
    </alternativeName>
    <alternativeName>
        <fullName evidence="18">CDP-diacylglycerol synthase</fullName>
    </alternativeName>
    <alternativeName>
        <fullName evidence="21">CDP-diglyceride pyrophosphorylase</fullName>
    </alternativeName>
    <alternativeName>
        <fullName evidence="23">CDP-diglyceride synthase</fullName>
    </alternativeName>
    <alternativeName>
        <fullName evidence="19">CTP:phosphatidate cytidylyltransferase</fullName>
    </alternativeName>
</protein>
<dbReference type="AlphaFoldDB" id="A0A1V0TXF5"/>
<accession>A0A1V0TXF5</accession>
<sequence>MSALLGPLGGSAPGLLLTGGEAVGRVAPVVGGVLGLGGVAVAALPARVRMRRELRRRWRTWALAAPVFLGPLFFGGAGATLLAAGLGLIAVTEYARMAPGGTAGAERQVLAAAAVVLPLLARLRPQWLDLRLMTVLLLAAALPALLSGDHTAGAARAARAVFGLLWIPLALTGLVLLGGTAVAVGVAVALGDVGAWCGGTALGRRGALARPLSPLSPNKTWAGVIGAAVATAGALAAVGAFTPALWVAVLAGCVLGDLLESMVKREAGVKDAGSWLPGFGGLLDRIDSLLVAVPLALVVTP</sequence>
<evidence type="ECO:0000256" key="6">
    <source>
        <dbReference type="ARBA" id="ARBA00012487"/>
    </source>
</evidence>
<evidence type="ECO:0000256" key="3">
    <source>
        <dbReference type="ARBA" id="ARBA00005119"/>
    </source>
</evidence>
<keyword evidence="17" id="KW-1208">Phospholipid metabolism</keyword>
<proteinExistence type="inferred from homology"/>
<keyword evidence="11 24" id="KW-0812">Transmembrane</keyword>
<evidence type="ECO:0000256" key="1">
    <source>
        <dbReference type="ARBA" id="ARBA00001698"/>
    </source>
</evidence>
<evidence type="ECO:0000256" key="7">
    <source>
        <dbReference type="ARBA" id="ARBA00019373"/>
    </source>
</evidence>
<dbReference type="Proteomes" id="UP000192726">
    <property type="component" value="Chromosome"/>
</dbReference>
<keyword evidence="10 25" id="KW-0808">Transferase</keyword>
<dbReference type="PANTHER" id="PTHR46382">
    <property type="entry name" value="PHOSPHATIDATE CYTIDYLYLTRANSFERASE"/>
    <property type="match status" value="1"/>
</dbReference>
<comment type="similarity">
    <text evidence="5">Belongs to the CDS family.</text>
</comment>
<feature type="transmembrane region" description="Helical" evidence="24">
    <location>
        <begin position="222"/>
        <end position="255"/>
    </location>
</feature>
<evidence type="ECO:0000256" key="17">
    <source>
        <dbReference type="ARBA" id="ARBA00023264"/>
    </source>
</evidence>
<dbReference type="Pfam" id="PF01148">
    <property type="entry name" value="CTP_transf_1"/>
    <property type="match status" value="1"/>
</dbReference>
<dbReference type="GO" id="GO:0016024">
    <property type="term" value="P:CDP-diacylglycerol biosynthetic process"/>
    <property type="evidence" value="ECO:0007669"/>
    <property type="project" value="TreeGrafter"/>
</dbReference>
<evidence type="ECO:0000256" key="20">
    <source>
        <dbReference type="ARBA" id="ARBA00032253"/>
    </source>
</evidence>
<evidence type="ECO:0000313" key="26">
    <source>
        <dbReference type="Proteomes" id="UP000192726"/>
    </source>
</evidence>
<dbReference type="STRING" id="553510.B1H19_28250"/>
<evidence type="ECO:0000256" key="21">
    <source>
        <dbReference type="ARBA" id="ARBA00032396"/>
    </source>
</evidence>
<keyword evidence="15 24" id="KW-0472">Membrane</keyword>
<dbReference type="RefSeq" id="WP_083107556.1">
    <property type="nucleotide sequence ID" value="NZ_CP020569.1"/>
</dbReference>
<keyword evidence="14" id="KW-0443">Lipid metabolism</keyword>
<evidence type="ECO:0000256" key="15">
    <source>
        <dbReference type="ARBA" id="ARBA00023136"/>
    </source>
</evidence>
<gene>
    <name evidence="25" type="ORF">B1H19_28250</name>
</gene>
<evidence type="ECO:0000256" key="9">
    <source>
        <dbReference type="ARBA" id="ARBA00022516"/>
    </source>
</evidence>
<comment type="pathway">
    <text evidence="4">Lipid metabolism.</text>
</comment>
<evidence type="ECO:0000256" key="22">
    <source>
        <dbReference type="ARBA" id="ARBA00032743"/>
    </source>
</evidence>
<evidence type="ECO:0000256" key="10">
    <source>
        <dbReference type="ARBA" id="ARBA00022679"/>
    </source>
</evidence>
<evidence type="ECO:0000256" key="18">
    <source>
        <dbReference type="ARBA" id="ARBA00029893"/>
    </source>
</evidence>
<evidence type="ECO:0000256" key="8">
    <source>
        <dbReference type="ARBA" id="ARBA00022475"/>
    </source>
</evidence>
<reference evidence="25 26" key="1">
    <citation type="submission" date="2017-04" db="EMBL/GenBank/DDBJ databases">
        <title>Complete Genome Sequence of Streptomyces gilvosporeus F607, a Capable Producer of Natamycin.</title>
        <authorList>
            <person name="Zong G."/>
            <person name="Zhong C."/>
            <person name="Fu J."/>
            <person name="Qin R."/>
            <person name="Cao G."/>
        </authorList>
    </citation>
    <scope>NUCLEOTIDE SEQUENCE [LARGE SCALE GENOMIC DNA]</scope>
    <source>
        <strain evidence="25 26">F607</strain>
    </source>
</reference>
<evidence type="ECO:0000256" key="2">
    <source>
        <dbReference type="ARBA" id="ARBA00004651"/>
    </source>
</evidence>
<keyword evidence="26" id="KW-1185">Reference proteome</keyword>
<evidence type="ECO:0000256" key="24">
    <source>
        <dbReference type="SAM" id="Phobius"/>
    </source>
</evidence>
<keyword evidence="8" id="KW-1003">Cell membrane</keyword>
<feature type="transmembrane region" description="Helical" evidence="24">
    <location>
        <begin position="26"/>
        <end position="46"/>
    </location>
</feature>
<feature type="transmembrane region" description="Helical" evidence="24">
    <location>
        <begin position="67"/>
        <end position="91"/>
    </location>
</feature>
<dbReference type="KEGG" id="sgv:B1H19_28250"/>
<keyword evidence="12 25" id="KW-0548">Nucleotidyltransferase</keyword>
<evidence type="ECO:0000256" key="14">
    <source>
        <dbReference type="ARBA" id="ARBA00023098"/>
    </source>
</evidence>
<dbReference type="PANTHER" id="PTHR46382:SF1">
    <property type="entry name" value="PHOSPHATIDATE CYTIDYLYLTRANSFERASE"/>
    <property type="match status" value="1"/>
</dbReference>
<name>A0A1V0TXF5_9ACTN</name>
<dbReference type="OrthoDB" id="4749050at2"/>
<feature type="transmembrane region" description="Helical" evidence="24">
    <location>
        <begin position="130"/>
        <end position="148"/>
    </location>
</feature>
<organism evidence="25 26">
    <name type="scientific">Streptomyces gilvosporeus</name>
    <dbReference type="NCBI Taxonomy" id="553510"/>
    <lineage>
        <taxon>Bacteria</taxon>
        <taxon>Bacillati</taxon>
        <taxon>Actinomycetota</taxon>
        <taxon>Actinomycetes</taxon>
        <taxon>Kitasatosporales</taxon>
        <taxon>Streptomycetaceae</taxon>
        <taxon>Streptomyces</taxon>
    </lineage>
</organism>
<keyword evidence="13 24" id="KW-1133">Transmembrane helix</keyword>
<dbReference type="GO" id="GO:0004605">
    <property type="term" value="F:phosphatidate cytidylyltransferase activity"/>
    <property type="evidence" value="ECO:0007669"/>
    <property type="project" value="UniProtKB-EC"/>
</dbReference>
<comment type="pathway">
    <text evidence="3">Phospholipid metabolism; CDP-diacylglycerol biosynthesis; CDP-diacylglycerol from sn-glycerol 3-phosphate: step 3/3.</text>
</comment>
<keyword evidence="9" id="KW-0444">Lipid biosynthesis</keyword>
<evidence type="ECO:0000256" key="19">
    <source>
        <dbReference type="ARBA" id="ARBA00031825"/>
    </source>
</evidence>
<evidence type="ECO:0000256" key="16">
    <source>
        <dbReference type="ARBA" id="ARBA00023209"/>
    </source>
</evidence>
<comment type="subcellular location">
    <subcellularLocation>
        <location evidence="2">Cell membrane</location>
        <topology evidence="2">Multi-pass membrane protein</topology>
    </subcellularLocation>
</comment>
<dbReference type="GO" id="GO:0005886">
    <property type="term" value="C:plasma membrane"/>
    <property type="evidence" value="ECO:0007669"/>
    <property type="project" value="UniProtKB-SubCell"/>
</dbReference>
<keyword evidence="16" id="KW-0594">Phospholipid biosynthesis</keyword>
<comment type="catalytic activity">
    <reaction evidence="1">
        <text>a 1,2-diacyl-sn-glycero-3-phosphate + CTP + H(+) = a CDP-1,2-diacyl-sn-glycerol + diphosphate</text>
        <dbReference type="Rhea" id="RHEA:16229"/>
        <dbReference type="ChEBI" id="CHEBI:15378"/>
        <dbReference type="ChEBI" id="CHEBI:33019"/>
        <dbReference type="ChEBI" id="CHEBI:37563"/>
        <dbReference type="ChEBI" id="CHEBI:58332"/>
        <dbReference type="ChEBI" id="CHEBI:58608"/>
        <dbReference type="EC" id="2.7.7.41"/>
    </reaction>
</comment>
<evidence type="ECO:0000256" key="12">
    <source>
        <dbReference type="ARBA" id="ARBA00022695"/>
    </source>
</evidence>
<evidence type="ECO:0000256" key="11">
    <source>
        <dbReference type="ARBA" id="ARBA00022692"/>
    </source>
</evidence>
<evidence type="ECO:0000313" key="25">
    <source>
        <dbReference type="EMBL" id="ARF57567.1"/>
    </source>
</evidence>
<dbReference type="EC" id="2.7.7.41" evidence="6"/>
<feature type="transmembrane region" description="Helical" evidence="24">
    <location>
        <begin position="160"/>
        <end position="190"/>
    </location>
</feature>